<reference evidence="1" key="1">
    <citation type="submission" date="2022-11" db="EMBL/GenBank/DDBJ databases">
        <title>beta-Carotene-producing bacterium, Jeongeuplla avenae sp. nov., alleviates the salt stress of Arabidopsis seedlings.</title>
        <authorList>
            <person name="Jiang L."/>
            <person name="Lee J."/>
        </authorList>
    </citation>
    <scope>NUCLEOTIDE SEQUENCE</scope>
    <source>
        <strain evidence="1">DY_R2A_6</strain>
    </source>
</reference>
<sequence>MSDTTRKNEPSLVFCPLGGIGEIGMNLALYGYGPEAEREWIIVDCGVSFAGPEAPGVDLVLPDIGFIVEERRSLKGIVITHAHEDHYGALLDLWPKLKVPVYATQFTASLLDAKREGEPGAPKIPVTLFQAGDRFKVGPFDIEAVNVTHSIPEPVALAIRTPVGTVVHTGDWKIDASPALGLPTDEARLRAIGDEGVLALVCDSTNALREGISPSESEVGASLAEIIAAAKGRVIVTTFSSNVGRIRAVAQAAGEADRQVLLMGRSMKRVADIARELHYFDGLPDFLDESSFGYIPREKAVIILTGSQGEPRAALARLARDDHPSVGLSKGDLVIFSSRSIPGNEKAINDIKNGLIERGVEVLEDGGKLVHVSGHPRRAELRQMYEWTRPRIAVPAHGEAAHLAAHAKLAGEMGVREVVQIRDGKMVRLGPGPAEIIDEVPVGRLYKDGRLIGSDVEMGIAERRRLSFAGHVTLCVELTAKFELRHDPELVAIGLPQDDGQGEEMEEVLIDAAVGAIDSIPKNRRKDPELVREAVRRAVRAAAADVWGKKPIVTVFVALA</sequence>
<organism evidence="1 2">
    <name type="scientific">Antarcticirhabdus aurantiaca</name>
    <dbReference type="NCBI Taxonomy" id="2606717"/>
    <lineage>
        <taxon>Bacteria</taxon>
        <taxon>Pseudomonadati</taxon>
        <taxon>Pseudomonadota</taxon>
        <taxon>Alphaproteobacteria</taxon>
        <taxon>Hyphomicrobiales</taxon>
        <taxon>Aurantimonadaceae</taxon>
        <taxon>Antarcticirhabdus</taxon>
    </lineage>
</organism>
<name>A0ACD4NWX3_9HYPH</name>
<protein>
    <submittedName>
        <fullName evidence="1">Ribonuclease J</fullName>
    </submittedName>
</protein>
<dbReference type="Proteomes" id="UP001163223">
    <property type="component" value="Chromosome"/>
</dbReference>
<evidence type="ECO:0000313" key="1">
    <source>
        <dbReference type="EMBL" id="WAJ31077.1"/>
    </source>
</evidence>
<gene>
    <name evidence="1" type="ORF">OXU80_13105</name>
</gene>
<evidence type="ECO:0000313" key="2">
    <source>
        <dbReference type="Proteomes" id="UP001163223"/>
    </source>
</evidence>
<keyword evidence="2" id="KW-1185">Reference proteome</keyword>
<dbReference type="EMBL" id="CP113520">
    <property type="protein sequence ID" value="WAJ31077.1"/>
    <property type="molecule type" value="Genomic_DNA"/>
</dbReference>
<proteinExistence type="predicted"/>
<accession>A0ACD4NWX3</accession>